<dbReference type="GO" id="GO:0016491">
    <property type="term" value="F:oxidoreductase activity"/>
    <property type="evidence" value="ECO:0007669"/>
    <property type="project" value="UniProtKB-KW"/>
</dbReference>
<evidence type="ECO:0000256" key="1">
    <source>
        <dbReference type="ARBA" id="ARBA00007789"/>
    </source>
</evidence>
<reference evidence="3 4" key="1">
    <citation type="submission" date="2024-09" db="EMBL/GenBank/DDBJ databases">
        <authorList>
            <person name="Sun Q."/>
            <person name="Mori K."/>
        </authorList>
    </citation>
    <scope>NUCLEOTIDE SEQUENCE [LARGE SCALE GENOMIC DNA]</scope>
    <source>
        <strain evidence="3 4">JCM 3324</strain>
    </source>
</reference>
<accession>A0ABV5NUS1</accession>
<dbReference type="PANTHER" id="PTHR30137">
    <property type="entry name" value="LUCIFERASE-LIKE MONOOXYGENASE"/>
    <property type="match status" value="1"/>
</dbReference>
<dbReference type="CDD" id="cd00347">
    <property type="entry name" value="Flavin_utilizing_monoxygenases"/>
    <property type="match status" value="2"/>
</dbReference>
<dbReference type="PANTHER" id="PTHR30137:SF6">
    <property type="entry name" value="LUCIFERASE-LIKE MONOOXYGENASE"/>
    <property type="match status" value="1"/>
</dbReference>
<dbReference type="RefSeq" id="WP_379511449.1">
    <property type="nucleotide sequence ID" value="NZ_JBHSUY010000001.1"/>
</dbReference>
<dbReference type="Gene3D" id="3.20.20.30">
    <property type="entry name" value="Luciferase-like domain"/>
    <property type="match status" value="1"/>
</dbReference>
<comment type="similarity">
    <text evidence="1">To bacterial alkanal monooxygenase alpha and beta chains.</text>
</comment>
<keyword evidence="3" id="KW-0560">Oxidoreductase</keyword>
<feature type="domain" description="Luciferase-like" evidence="2">
    <location>
        <begin position="24"/>
        <end position="320"/>
    </location>
</feature>
<dbReference type="Proteomes" id="UP001589568">
    <property type="component" value="Unassembled WGS sequence"/>
</dbReference>
<evidence type="ECO:0000313" key="3">
    <source>
        <dbReference type="EMBL" id="MFB9474068.1"/>
    </source>
</evidence>
<dbReference type="InterPro" id="IPR019949">
    <property type="entry name" value="CmoO-like"/>
</dbReference>
<evidence type="ECO:0000313" key="4">
    <source>
        <dbReference type="Proteomes" id="UP001589568"/>
    </source>
</evidence>
<proteinExistence type="predicted"/>
<comment type="caution">
    <text evidence="3">The sequence shown here is derived from an EMBL/GenBank/DDBJ whole genome shotgun (WGS) entry which is preliminary data.</text>
</comment>
<dbReference type="InterPro" id="IPR011251">
    <property type="entry name" value="Luciferase-like_dom"/>
</dbReference>
<organism evidence="3 4">
    <name type="scientific">Nonomuraea salmonea</name>
    <dbReference type="NCBI Taxonomy" id="46181"/>
    <lineage>
        <taxon>Bacteria</taxon>
        <taxon>Bacillati</taxon>
        <taxon>Actinomycetota</taxon>
        <taxon>Actinomycetes</taxon>
        <taxon>Streptosporangiales</taxon>
        <taxon>Streptosporangiaceae</taxon>
        <taxon>Nonomuraea</taxon>
    </lineage>
</organism>
<evidence type="ECO:0000259" key="2">
    <source>
        <dbReference type="Pfam" id="PF00296"/>
    </source>
</evidence>
<dbReference type="InterPro" id="IPR050766">
    <property type="entry name" value="Bact_Lucif_Oxidored"/>
</dbReference>
<name>A0ABV5NUS1_9ACTN</name>
<dbReference type="EC" id="1.-.-.-" evidence="3"/>
<dbReference type="NCBIfam" id="TIGR03558">
    <property type="entry name" value="oxido_grp_1"/>
    <property type="match status" value="1"/>
</dbReference>
<dbReference type="Pfam" id="PF00296">
    <property type="entry name" value="Bac_luciferase"/>
    <property type="match status" value="1"/>
</dbReference>
<keyword evidence="4" id="KW-1185">Reference proteome</keyword>
<gene>
    <name evidence="3" type="ORF">ACFFR3_31615</name>
</gene>
<sequence length="356" mass="37988">MDDAQAHLMNPIHRERPRRPAVPLSVLDLATVSTGTGAEAAFRTTTEVARSAERLGYRRLWLGEHHGISDIASTSPAVLMAHLAAHTTTIRLGSGGVMLPNHTPLTVAEQFLTLEALHPGRIDLGVGRAPGGHPAVAQALRRSDADFGEQVEQLTGFLYGSFPAGHPYAGIQAAQGVSAPPLWILGASKQGARLAGRLGRPFAFAYHLRPGETGAALAAYRESFQPSGVLDRPYVMVSVWVVAGETRRDARAMARAAGLAMARMRSGRPTAFPSPEEAARHAFGRDETEMLRGWLSTAAYGDASEVRDALDRLAESTGADELMLVTHVHGHRSRLRTLELVADACEPAPVLSSSPS</sequence>
<dbReference type="EMBL" id="JBHMCF010000037">
    <property type="protein sequence ID" value="MFB9474068.1"/>
    <property type="molecule type" value="Genomic_DNA"/>
</dbReference>
<dbReference type="InterPro" id="IPR036661">
    <property type="entry name" value="Luciferase-like_sf"/>
</dbReference>
<protein>
    <submittedName>
        <fullName evidence="3">LLM class flavin-dependent oxidoreductase</fullName>
        <ecNumber evidence="3">1.-.-.-</ecNumber>
    </submittedName>
</protein>
<dbReference type="SUPFAM" id="SSF51679">
    <property type="entry name" value="Bacterial luciferase-like"/>
    <property type="match status" value="1"/>
</dbReference>